<feature type="compositionally biased region" description="Basic and acidic residues" evidence="1">
    <location>
        <begin position="1"/>
        <end position="13"/>
    </location>
</feature>
<reference evidence="2" key="1">
    <citation type="submission" date="2022-05" db="EMBL/GenBank/DDBJ databases">
        <title>The Musa troglodytarum L. genome provides insights into the mechanism of non-climacteric behaviour and enrichment of carotenoids.</title>
        <authorList>
            <person name="Wang J."/>
        </authorList>
    </citation>
    <scope>NUCLEOTIDE SEQUENCE</scope>
    <source>
        <tissue evidence="2">Leaf</tissue>
    </source>
</reference>
<evidence type="ECO:0000313" key="2">
    <source>
        <dbReference type="EMBL" id="URD80144.1"/>
    </source>
</evidence>
<evidence type="ECO:0000313" key="3">
    <source>
        <dbReference type="Proteomes" id="UP001055439"/>
    </source>
</evidence>
<name>A0A9E7JGM3_9LILI</name>
<organism evidence="2 3">
    <name type="scientific">Musa troglodytarum</name>
    <name type="common">fe'i banana</name>
    <dbReference type="NCBI Taxonomy" id="320322"/>
    <lineage>
        <taxon>Eukaryota</taxon>
        <taxon>Viridiplantae</taxon>
        <taxon>Streptophyta</taxon>
        <taxon>Embryophyta</taxon>
        <taxon>Tracheophyta</taxon>
        <taxon>Spermatophyta</taxon>
        <taxon>Magnoliopsida</taxon>
        <taxon>Liliopsida</taxon>
        <taxon>Zingiberales</taxon>
        <taxon>Musaceae</taxon>
        <taxon>Musa</taxon>
    </lineage>
</organism>
<accession>A0A9E7JGM3</accession>
<keyword evidence="3" id="KW-1185">Reference proteome</keyword>
<feature type="region of interest" description="Disordered" evidence="1">
    <location>
        <begin position="1"/>
        <end position="45"/>
    </location>
</feature>
<gene>
    <name evidence="2" type="ORF">MUK42_05461</name>
</gene>
<dbReference type="AlphaFoldDB" id="A0A9E7JGM3"/>
<dbReference type="EMBL" id="CP097503">
    <property type="protein sequence ID" value="URD80144.1"/>
    <property type="molecule type" value="Genomic_DNA"/>
</dbReference>
<feature type="compositionally biased region" description="Basic residues" evidence="1">
    <location>
        <begin position="14"/>
        <end position="26"/>
    </location>
</feature>
<feature type="compositionally biased region" description="Basic and acidic residues" evidence="1">
    <location>
        <begin position="27"/>
        <end position="45"/>
    </location>
</feature>
<protein>
    <submittedName>
        <fullName evidence="2">Uncharacterized protein</fullName>
    </submittedName>
</protein>
<dbReference type="Proteomes" id="UP001055439">
    <property type="component" value="Chromosome 10"/>
</dbReference>
<evidence type="ECO:0000256" key="1">
    <source>
        <dbReference type="SAM" id="MobiDB-lite"/>
    </source>
</evidence>
<proteinExistence type="predicted"/>
<sequence>MDPTVDARMDDRSCKKRPRKIPRKHHPETPKDCDEEKHHDTVYID</sequence>